<keyword evidence="18" id="KW-1185">Reference proteome</keyword>
<dbReference type="Pfam" id="PF13715">
    <property type="entry name" value="CarbopepD_reg_2"/>
    <property type="match status" value="1"/>
</dbReference>
<dbReference type="SUPFAM" id="SSF49464">
    <property type="entry name" value="Carboxypeptidase regulatory domain-like"/>
    <property type="match status" value="1"/>
</dbReference>
<dbReference type="SUPFAM" id="SSF56935">
    <property type="entry name" value="Porins"/>
    <property type="match status" value="1"/>
</dbReference>
<comment type="subcellular location">
    <subcellularLocation>
        <location evidence="1 12">Cell outer membrane</location>
        <topology evidence="1 12">Multi-pass membrane protein</topology>
    </subcellularLocation>
</comment>
<dbReference type="Gene3D" id="2.170.130.10">
    <property type="entry name" value="TonB-dependent receptor, plug domain"/>
    <property type="match status" value="1"/>
</dbReference>
<dbReference type="InterPro" id="IPR036942">
    <property type="entry name" value="Beta-barrel_TonB_sf"/>
</dbReference>
<evidence type="ECO:0000256" key="4">
    <source>
        <dbReference type="ARBA" id="ARBA00022496"/>
    </source>
</evidence>
<evidence type="ECO:0000256" key="14">
    <source>
        <dbReference type="SAM" id="SignalP"/>
    </source>
</evidence>
<evidence type="ECO:0000256" key="6">
    <source>
        <dbReference type="ARBA" id="ARBA00022729"/>
    </source>
</evidence>
<evidence type="ECO:0000256" key="3">
    <source>
        <dbReference type="ARBA" id="ARBA00022452"/>
    </source>
</evidence>
<keyword evidence="5 12" id="KW-0812">Transmembrane</keyword>
<keyword evidence="7" id="KW-0408">Iron</keyword>
<dbReference type="Gene3D" id="2.40.170.20">
    <property type="entry name" value="TonB-dependent receptor, beta-barrel domain"/>
    <property type="match status" value="1"/>
</dbReference>
<accession>A0ABT8WNT2</accession>
<keyword evidence="8" id="KW-0406">Ion transport</keyword>
<evidence type="ECO:0000256" key="10">
    <source>
        <dbReference type="ARBA" id="ARBA00023136"/>
    </source>
</evidence>
<feature type="signal peptide" evidence="14">
    <location>
        <begin position="1"/>
        <end position="25"/>
    </location>
</feature>
<proteinExistence type="inferred from homology"/>
<sequence length="876" mass="96267">MLQQITTLKKLCFAMLTLVSSLALAQNGSVEGAITGTNGSPLPGVNVLIQNTSKGAVTDFDGNYIINNVEDGSYTLIVSYIGFKTQELSFTVSSSSVQVDVVLQEDLMSLSEVVVTGSGNPRKKMESSVAITTMGSKQIEEQAPQSTADLLQSIPGFLVETSGGETGNNLFARGIPTAGAYEYVQFQEDGMPVFEDGALQFANIDNFQRTDLTVKRLEAVKGGTASIYASGAPGGIINFISNTGQNEFKGITKLTVGDYGLFRTDFNLGGAIVEDKLFYNVGGFYRVDDGIRDPGYKANKGGQVKFNMTYKFDKGYARVHFKSLDDRTIFYQSTPFVKDGDEVKEYSGFDANYGTFANREMTKINVPQGGGGFFKADLEDGIHPRTNAIGGEFKYKLSDIVSVKNSFKNTDINLDYNAIFAAAWMGGVTSQADYAADLGIASGDAVFTYNNGGAALGSNINLKRADFWNIRKQMNNFANNLSFNFNWDKVNLNVGYYYSNWKSNQNWNWSSFLTSVEDEGRLVNLVDSNTGTEYTYNGISGISWLQRESQIKGTLNAIFVDAEIEASEDLTLNFGFRYDDDKYSGAGDHGTWGNDIGVLPNNTADDGVNILRGDYVYWDYDVSEISYTGAANYKFNDNMASYVRYSRGFRSPIEEAFYIAVESGEGNQNQAFQDLEPTKVNQTELGFKYSSKKLALFANLFHMKLDNITYQDIGAGGVSERKFANVKNIGLELEAIVKLGKFNATLNGTLQNPEYDGYEGTQEALNGNLARRISKFYYNIRPDYNITDNFNVYAKYSYFGKKYHDIENTFELPGFGVVNAGASYKINNLRFGLDASNLLNTIGLTEGDGAAPADGEVFLGRSILGRAIRLSVAINF</sequence>
<gene>
    <name evidence="17" type="ORF">Q4Q40_10680</name>
</gene>
<organism evidence="17 18">
    <name type="scientific">Flavivirga jejuensis</name>
    <dbReference type="NCBI Taxonomy" id="870487"/>
    <lineage>
        <taxon>Bacteria</taxon>
        <taxon>Pseudomonadati</taxon>
        <taxon>Bacteroidota</taxon>
        <taxon>Flavobacteriia</taxon>
        <taxon>Flavobacteriales</taxon>
        <taxon>Flavobacteriaceae</taxon>
        <taxon>Flavivirga</taxon>
    </lineage>
</organism>
<dbReference type="Gene3D" id="2.60.40.1120">
    <property type="entry name" value="Carboxypeptidase-like, regulatory domain"/>
    <property type="match status" value="1"/>
</dbReference>
<reference evidence="17" key="1">
    <citation type="submission" date="2023-07" db="EMBL/GenBank/DDBJ databases">
        <title>Two novel species in the genus Flavivirga.</title>
        <authorList>
            <person name="Kwon K."/>
        </authorList>
    </citation>
    <scope>NUCLEOTIDE SEQUENCE</scope>
    <source>
        <strain evidence="17">KACC 14158</strain>
    </source>
</reference>
<feature type="domain" description="TonB-dependent receptor-like beta-barrel" evidence="15">
    <location>
        <begin position="406"/>
        <end position="838"/>
    </location>
</feature>
<keyword evidence="9 13" id="KW-0798">TonB box</keyword>
<dbReference type="PANTHER" id="PTHR32552:SF89">
    <property type="entry name" value="CATECHOLATE SIDEROPHORE RECEPTOR FIU"/>
    <property type="match status" value="1"/>
</dbReference>
<evidence type="ECO:0000313" key="18">
    <source>
        <dbReference type="Proteomes" id="UP001176806"/>
    </source>
</evidence>
<evidence type="ECO:0000256" key="9">
    <source>
        <dbReference type="ARBA" id="ARBA00023077"/>
    </source>
</evidence>
<keyword evidence="10 12" id="KW-0472">Membrane</keyword>
<keyword evidence="4" id="KW-0410">Iron transport</keyword>
<evidence type="ECO:0000259" key="16">
    <source>
        <dbReference type="Pfam" id="PF07715"/>
    </source>
</evidence>
<evidence type="ECO:0000256" key="1">
    <source>
        <dbReference type="ARBA" id="ARBA00004571"/>
    </source>
</evidence>
<dbReference type="Pfam" id="PF07715">
    <property type="entry name" value="Plug"/>
    <property type="match status" value="1"/>
</dbReference>
<keyword evidence="6 14" id="KW-0732">Signal</keyword>
<dbReference type="InterPro" id="IPR000531">
    <property type="entry name" value="Beta-barrel_TonB"/>
</dbReference>
<keyword evidence="3 12" id="KW-1134">Transmembrane beta strand</keyword>
<comment type="similarity">
    <text evidence="12 13">Belongs to the TonB-dependent receptor family.</text>
</comment>
<feature type="chain" id="PRO_5045723501" evidence="14">
    <location>
        <begin position="26"/>
        <end position="876"/>
    </location>
</feature>
<dbReference type="PROSITE" id="PS52016">
    <property type="entry name" value="TONB_DEPENDENT_REC_3"/>
    <property type="match status" value="1"/>
</dbReference>
<dbReference type="InterPro" id="IPR008969">
    <property type="entry name" value="CarboxyPept-like_regulatory"/>
</dbReference>
<dbReference type="EMBL" id="JAUOEL010000003">
    <property type="protein sequence ID" value="MDO5974649.1"/>
    <property type="molecule type" value="Genomic_DNA"/>
</dbReference>
<comment type="caution">
    <text evidence="17">The sequence shown here is derived from an EMBL/GenBank/DDBJ whole genome shotgun (WGS) entry which is preliminary data.</text>
</comment>
<dbReference type="PANTHER" id="PTHR32552">
    <property type="entry name" value="FERRICHROME IRON RECEPTOR-RELATED"/>
    <property type="match status" value="1"/>
</dbReference>
<feature type="domain" description="TonB-dependent receptor plug" evidence="16">
    <location>
        <begin position="124"/>
        <end position="236"/>
    </location>
</feature>
<dbReference type="InterPro" id="IPR039426">
    <property type="entry name" value="TonB-dep_rcpt-like"/>
</dbReference>
<name>A0ABT8WNT2_9FLAO</name>
<evidence type="ECO:0000256" key="7">
    <source>
        <dbReference type="ARBA" id="ARBA00023004"/>
    </source>
</evidence>
<evidence type="ECO:0000256" key="12">
    <source>
        <dbReference type="PROSITE-ProRule" id="PRU01360"/>
    </source>
</evidence>
<dbReference type="InterPro" id="IPR012910">
    <property type="entry name" value="Plug_dom"/>
</dbReference>
<keyword evidence="2 12" id="KW-0813">Transport</keyword>
<protein>
    <submittedName>
        <fullName evidence="17">TonB-dependent receptor</fullName>
    </submittedName>
</protein>
<evidence type="ECO:0000256" key="2">
    <source>
        <dbReference type="ARBA" id="ARBA00022448"/>
    </source>
</evidence>
<evidence type="ECO:0000256" key="11">
    <source>
        <dbReference type="ARBA" id="ARBA00023237"/>
    </source>
</evidence>
<evidence type="ECO:0000256" key="5">
    <source>
        <dbReference type="ARBA" id="ARBA00022692"/>
    </source>
</evidence>
<keyword evidence="17" id="KW-0675">Receptor</keyword>
<evidence type="ECO:0000256" key="8">
    <source>
        <dbReference type="ARBA" id="ARBA00023065"/>
    </source>
</evidence>
<evidence type="ECO:0000256" key="13">
    <source>
        <dbReference type="RuleBase" id="RU003357"/>
    </source>
</evidence>
<dbReference type="Pfam" id="PF00593">
    <property type="entry name" value="TonB_dep_Rec_b-barrel"/>
    <property type="match status" value="1"/>
</dbReference>
<keyword evidence="11 12" id="KW-0998">Cell outer membrane</keyword>
<evidence type="ECO:0000259" key="15">
    <source>
        <dbReference type="Pfam" id="PF00593"/>
    </source>
</evidence>
<dbReference type="Proteomes" id="UP001176806">
    <property type="component" value="Unassembled WGS sequence"/>
</dbReference>
<dbReference type="InterPro" id="IPR037066">
    <property type="entry name" value="Plug_dom_sf"/>
</dbReference>
<dbReference type="RefSeq" id="WP_303301781.1">
    <property type="nucleotide sequence ID" value="NZ_BAABDA010000050.1"/>
</dbReference>
<evidence type="ECO:0000313" key="17">
    <source>
        <dbReference type="EMBL" id="MDO5974649.1"/>
    </source>
</evidence>